<feature type="region of interest" description="Disordered" evidence="1">
    <location>
        <begin position="735"/>
        <end position="1006"/>
    </location>
</feature>
<evidence type="ECO:0000256" key="1">
    <source>
        <dbReference type="SAM" id="MobiDB-lite"/>
    </source>
</evidence>
<feature type="compositionally biased region" description="Low complexity" evidence="1">
    <location>
        <begin position="941"/>
        <end position="951"/>
    </location>
</feature>
<evidence type="ECO:0000313" key="3">
    <source>
        <dbReference type="Proteomes" id="UP001302321"/>
    </source>
</evidence>
<gene>
    <name evidence="2" type="ORF">QBC36DRAFT_185267</name>
</gene>
<organism evidence="2 3">
    <name type="scientific">Triangularia setosa</name>
    <dbReference type="NCBI Taxonomy" id="2587417"/>
    <lineage>
        <taxon>Eukaryota</taxon>
        <taxon>Fungi</taxon>
        <taxon>Dikarya</taxon>
        <taxon>Ascomycota</taxon>
        <taxon>Pezizomycotina</taxon>
        <taxon>Sordariomycetes</taxon>
        <taxon>Sordariomycetidae</taxon>
        <taxon>Sordariales</taxon>
        <taxon>Podosporaceae</taxon>
        <taxon>Triangularia</taxon>
    </lineage>
</organism>
<dbReference type="EMBL" id="MU866167">
    <property type="protein sequence ID" value="KAK4177373.1"/>
    <property type="molecule type" value="Genomic_DNA"/>
</dbReference>
<feature type="region of interest" description="Disordered" evidence="1">
    <location>
        <begin position="1"/>
        <end position="29"/>
    </location>
</feature>
<feature type="region of interest" description="Disordered" evidence="1">
    <location>
        <begin position="360"/>
        <end position="409"/>
    </location>
</feature>
<feature type="compositionally biased region" description="Basic and acidic residues" evidence="1">
    <location>
        <begin position="657"/>
        <end position="671"/>
    </location>
</feature>
<feature type="region of interest" description="Disordered" evidence="1">
    <location>
        <begin position="1022"/>
        <end position="1068"/>
    </location>
</feature>
<keyword evidence="3" id="KW-1185">Reference proteome</keyword>
<accession>A0AAN6W9A4</accession>
<feature type="region of interest" description="Disordered" evidence="1">
    <location>
        <begin position="72"/>
        <end position="131"/>
    </location>
</feature>
<proteinExistence type="predicted"/>
<dbReference type="PRINTS" id="PR01217">
    <property type="entry name" value="PRICHEXTENSN"/>
</dbReference>
<feature type="compositionally biased region" description="Low complexity" evidence="1">
    <location>
        <begin position="82"/>
        <end position="91"/>
    </location>
</feature>
<protein>
    <submittedName>
        <fullName evidence="2">Uncharacterized protein</fullName>
    </submittedName>
</protein>
<dbReference type="AlphaFoldDB" id="A0AAN6W9A4"/>
<feature type="compositionally biased region" description="Pro residues" evidence="1">
    <location>
        <begin position="618"/>
        <end position="632"/>
    </location>
</feature>
<feature type="compositionally biased region" description="Pro residues" evidence="1">
    <location>
        <begin position="892"/>
        <end position="907"/>
    </location>
</feature>
<feature type="compositionally biased region" description="Low complexity" evidence="1">
    <location>
        <begin position="964"/>
        <end position="984"/>
    </location>
</feature>
<feature type="compositionally biased region" description="Pro residues" evidence="1">
    <location>
        <begin position="792"/>
        <end position="806"/>
    </location>
</feature>
<feature type="compositionally biased region" description="Pro residues" evidence="1">
    <location>
        <begin position="916"/>
        <end position="940"/>
    </location>
</feature>
<feature type="region of interest" description="Disordered" evidence="1">
    <location>
        <begin position="611"/>
        <end position="635"/>
    </location>
</feature>
<evidence type="ECO:0000313" key="2">
    <source>
        <dbReference type="EMBL" id="KAK4177373.1"/>
    </source>
</evidence>
<reference evidence="2" key="2">
    <citation type="submission" date="2023-05" db="EMBL/GenBank/DDBJ databases">
        <authorList>
            <consortium name="Lawrence Berkeley National Laboratory"/>
            <person name="Steindorff A."/>
            <person name="Hensen N."/>
            <person name="Bonometti L."/>
            <person name="Westerberg I."/>
            <person name="Brannstrom I.O."/>
            <person name="Guillou S."/>
            <person name="Cros-Aarteil S."/>
            <person name="Calhoun S."/>
            <person name="Haridas S."/>
            <person name="Kuo A."/>
            <person name="Mondo S."/>
            <person name="Pangilinan J."/>
            <person name="Riley R."/>
            <person name="Labutti K."/>
            <person name="Andreopoulos B."/>
            <person name="Lipzen A."/>
            <person name="Chen C."/>
            <person name="Yanf M."/>
            <person name="Daum C."/>
            <person name="Ng V."/>
            <person name="Clum A."/>
            <person name="Ohm R."/>
            <person name="Martin F."/>
            <person name="Silar P."/>
            <person name="Natvig D."/>
            <person name="Lalanne C."/>
            <person name="Gautier V."/>
            <person name="Ament-Velasquez S.L."/>
            <person name="Kruys A."/>
            <person name="Hutchinson M.I."/>
            <person name="Powell A.J."/>
            <person name="Barry K."/>
            <person name="Miller A.N."/>
            <person name="Grigoriev I.V."/>
            <person name="Debuchy R."/>
            <person name="Gladieux P."/>
            <person name="Thoren M.H."/>
            <person name="Johannesson H."/>
        </authorList>
    </citation>
    <scope>NUCLEOTIDE SEQUENCE</scope>
    <source>
        <strain evidence="2">CBS 892.96</strain>
    </source>
</reference>
<feature type="compositionally biased region" description="Polar residues" evidence="1">
    <location>
        <begin position="1050"/>
        <end position="1068"/>
    </location>
</feature>
<reference evidence="2" key="1">
    <citation type="journal article" date="2023" name="Mol. Phylogenet. Evol.">
        <title>Genome-scale phylogeny and comparative genomics of the fungal order Sordariales.</title>
        <authorList>
            <person name="Hensen N."/>
            <person name="Bonometti L."/>
            <person name="Westerberg I."/>
            <person name="Brannstrom I.O."/>
            <person name="Guillou S."/>
            <person name="Cros-Aarteil S."/>
            <person name="Calhoun S."/>
            <person name="Haridas S."/>
            <person name="Kuo A."/>
            <person name="Mondo S."/>
            <person name="Pangilinan J."/>
            <person name="Riley R."/>
            <person name="LaButti K."/>
            <person name="Andreopoulos B."/>
            <person name="Lipzen A."/>
            <person name="Chen C."/>
            <person name="Yan M."/>
            <person name="Daum C."/>
            <person name="Ng V."/>
            <person name="Clum A."/>
            <person name="Steindorff A."/>
            <person name="Ohm R.A."/>
            <person name="Martin F."/>
            <person name="Silar P."/>
            <person name="Natvig D.O."/>
            <person name="Lalanne C."/>
            <person name="Gautier V."/>
            <person name="Ament-Velasquez S.L."/>
            <person name="Kruys A."/>
            <person name="Hutchinson M.I."/>
            <person name="Powell A.J."/>
            <person name="Barry K."/>
            <person name="Miller A.N."/>
            <person name="Grigoriev I.V."/>
            <person name="Debuchy R."/>
            <person name="Gladieux P."/>
            <person name="Hiltunen Thoren M."/>
            <person name="Johannesson H."/>
        </authorList>
    </citation>
    <scope>NUCLEOTIDE SEQUENCE</scope>
    <source>
        <strain evidence="2">CBS 892.96</strain>
    </source>
</reference>
<dbReference type="Proteomes" id="UP001302321">
    <property type="component" value="Unassembled WGS sequence"/>
</dbReference>
<feature type="compositionally biased region" description="Pro residues" evidence="1">
    <location>
        <begin position="743"/>
        <end position="755"/>
    </location>
</feature>
<comment type="caution">
    <text evidence="2">The sequence shown here is derived from an EMBL/GenBank/DDBJ whole genome shotgun (WGS) entry which is preliminary data.</text>
</comment>
<feature type="compositionally biased region" description="Polar residues" evidence="1">
    <location>
        <begin position="855"/>
        <end position="864"/>
    </location>
</feature>
<name>A0AAN6W9A4_9PEZI</name>
<sequence length="1068" mass="115967">MDIEQHRSHLAPPIANSHPALSLTTPSSYTSTPIQRKLVIHDMPPKSVNNMNLQQSFSSVVDALEADDAMSDIVPQQTSAPTRATTTSSRARGGRGRGGSRGGRGRGGKSSQPKAPTGRGRRQKLYEDSKVQAAHERAQELKQAWGVLVKLVKPAVQEIADRSINELLEDPGVVERVPEYDEAQKFLKQRYEDTLKQNDQILEMSLQMARRVWDGEEEAARASYARRVEELQEERLGEILQELDRLERQYNLRLPVDYPPPRDEHYTYKSITVAEQNAQGVFHEERDGVEVPFPGTSLKELMVKPQTMPLESLKRKAEGQPDGQPASKLLQAAKEEDAMRQLPRHTAGLLGGAEALEDIVTTPPDSASNAPTPVPEPAGDVAEIPGQRRTSAEPNPADGPGLPLPRGALDPDEYGVRLIVRRNNKAENPNNRIMVPNLFEWDDLDIGFRDSTNSAEKGATKARRGKYWQKPGSNYMFIDRRVGIWDSTEAAGELPEAEVKKHNLHPAFGIFLPSSTNFPESPKPVADPWKPVVLVPPSGEVIHASRTIPAAKADRAFAKLEAKLEGKKKSSALLSFLCEQEGISEEEIAPSAEEIEGLRREELVARGMDPNTVYQVSPAPPNPASGPEPEPTPEQAAEFGQFADGLLRAAALLEEEKTRERAREREEEAARMAKSAASKPYDAVRDALQFDDSPGPEDTTGLAVLANTAIQEHEATAHIDPRIYNPMQVDGVACDHHQYGPPIDYPQPSEYPPPPEEYHGLPMSEGYHGLTMPGPFPSEPPRGDFLRTALNPQPPVYPPPPAPPQEYPSGQIPGGRAPFAPQGPSVGLPALRPMRSLLNDTPPPPEQQNSPVPQHSSMVMTNSGAFYPAGPSRPFHNGYSVPEPHQHLQPLMPAPGPGPLQAPPTAGPPAMQQIAPRPPSPLSAYPVSPPYHAPIAPAPGPGIHAPILPAGSQPPPMQSPHSRPGSSSASAPGPAAAGGSAASSKYRKLEPAPTPPHRMTYSVNGQELRTVQFDYREAIKDYSAVEAPPRSGPTQIRGWTHQNIRKGPKPSSSRGDTNANSSNADESA</sequence>
<feature type="region of interest" description="Disordered" evidence="1">
    <location>
        <begin position="657"/>
        <end position="680"/>
    </location>
</feature>